<evidence type="ECO:0000256" key="1">
    <source>
        <dbReference type="SAM" id="SignalP"/>
    </source>
</evidence>
<reference evidence="2" key="1">
    <citation type="journal article" date="2020" name="Stud. Mycol.">
        <title>101 Dothideomycetes genomes: a test case for predicting lifestyles and emergence of pathogens.</title>
        <authorList>
            <person name="Haridas S."/>
            <person name="Albert R."/>
            <person name="Binder M."/>
            <person name="Bloem J."/>
            <person name="Labutti K."/>
            <person name="Salamov A."/>
            <person name="Andreopoulos B."/>
            <person name="Baker S."/>
            <person name="Barry K."/>
            <person name="Bills G."/>
            <person name="Bluhm B."/>
            <person name="Cannon C."/>
            <person name="Castanera R."/>
            <person name="Culley D."/>
            <person name="Daum C."/>
            <person name="Ezra D."/>
            <person name="Gonzalez J."/>
            <person name="Henrissat B."/>
            <person name="Kuo A."/>
            <person name="Liang C."/>
            <person name="Lipzen A."/>
            <person name="Lutzoni F."/>
            <person name="Magnuson J."/>
            <person name="Mondo S."/>
            <person name="Nolan M."/>
            <person name="Ohm R."/>
            <person name="Pangilinan J."/>
            <person name="Park H.-J."/>
            <person name="Ramirez L."/>
            <person name="Alfaro M."/>
            <person name="Sun H."/>
            <person name="Tritt A."/>
            <person name="Yoshinaga Y."/>
            <person name="Zwiers L.-H."/>
            <person name="Turgeon B."/>
            <person name="Goodwin S."/>
            <person name="Spatafora J."/>
            <person name="Crous P."/>
            <person name="Grigoriev I."/>
        </authorList>
    </citation>
    <scope>NUCLEOTIDE SEQUENCE</scope>
    <source>
        <strain evidence="2">CBS 260.36</strain>
    </source>
</reference>
<dbReference type="EMBL" id="ML996085">
    <property type="protein sequence ID" value="KAF2153430.1"/>
    <property type="molecule type" value="Genomic_DNA"/>
</dbReference>
<name>A0A9P4J576_9PEZI</name>
<accession>A0A9P4J576</accession>
<dbReference type="PANTHER" id="PTHR36182">
    <property type="entry name" value="PROTEIN, PUTATIVE (AFU_ORTHOLOGUE AFUA_6G10930)-RELATED"/>
    <property type="match status" value="1"/>
</dbReference>
<dbReference type="PANTHER" id="PTHR36182:SF2">
    <property type="entry name" value="LYTIC POLYSACCHARIDE MONOOXYGENASE"/>
    <property type="match status" value="1"/>
</dbReference>
<keyword evidence="2" id="KW-0560">Oxidoreductase</keyword>
<feature type="chain" id="PRO_5040234304" evidence="1">
    <location>
        <begin position="20"/>
        <end position="410"/>
    </location>
</feature>
<evidence type="ECO:0000313" key="2">
    <source>
        <dbReference type="EMBL" id="KAF2153430.1"/>
    </source>
</evidence>
<dbReference type="Gene3D" id="2.70.50.70">
    <property type="match status" value="1"/>
</dbReference>
<proteinExistence type="predicted"/>
<feature type="signal peptide" evidence="1">
    <location>
        <begin position="1"/>
        <end position="19"/>
    </location>
</feature>
<keyword evidence="1" id="KW-0732">Signal</keyword>
<comment type="caution">
    <text evidence="2">The sequence shown here is derived from an EMBL/GenBank/DDBJ whole genome shotgun (WGS) entry which is preliminary data.</text>
</comment>
<protein>
    <submittedName>
        <fullName evidence="2">Lytic polysaccharide monooxygenase</fullName>
    </submittedName>
</protein>
<organism evidence="2 3">
    <name type="scientific">Myriangium duriaei CBS 260.36</name>
    <dbReference type="NCBI Taxonomy" id="1168546"/>
    <lineage>
        <taxon>Eukaryota</taxon>
        <taxon>Fungi</taxon>
        <taxon>Dikarya</taxon>
        <taxon>Ascomycota</taxon>
        <taxon>Pezizomycotina</taxon>
        <taxon>Dothideomycetes</taxon>
        <taxon>Dothideomycetidae</taxon>
        <taxon>Myriangiales</taxon>
        <taxon>Myriangiaceae</taxon>
        <taxon>Myriangium</taxon>
    </lineage>
</organism>
<dbReference type="OrthoDB" id="2342176at2759"/>
<gene>
    <name evidence="2" type="ORF">K461DRAFT_278239</name>
</gene>
<evidence type="ECO:0000313" key="3">
    <source>
        <dbReference type="Proteomes" id="UP000799439"/>
    </source>
</evidence>
<dbReference type="AlphaFoldDB" id="A0A9P4J576"/>
<keyword evidence="3" id="KW-1185">Reference proteome</keyword>
<keyword evidence="2" id="KW-0503">Monooxygenase</keyword>
<dbReference type="GO" id="GO:0004497">
    <property type="term" value="F:monooxygenase activity"/>
    <property type="evidence" value="ECO:0007669"/>
    <property type="project" value="UniProtKB-KW"/>
</dbReference>
<dbReference type="Proteomes" id="UP000799439">
    <property type="component" value="Unassembled WGS sequence"/>
</dbReference>
<sequence>MKNAASLSAVFAFATSVSAHLFISSPSPIPGSAPKDPLDASGSNFPCHGVSLPGSGGTSMAVGSSQLLAFDTGNGANTAVHGGGSCQISITYETDAQKIKDPSNWKVLYSILGGCPTNSPLNLGGTWSGPSGSYTGAVDCSDPSSNGYDCINQFNFTIPQGVKNGQATLAWTWFNNVGNREMYMNCVAVDITGGASDASQMSGLPNMFVANLASVGGGTCHTTEQQNVQFPNPGQYVTTKKFSTKIAVASAKDYPLVVPSGCGNVVNNPGAGGSATYPATNAPATTAPATTAPVAATTMATSTSTAPIAATTGTKTTAVPQKANPTGGAVVPTGSPAQGSCPAGSVSCNGANSIICIDNLHFGICDTNGCAVSQSVADGTMCIGNAITWATTGKVRRHIAKHMRHAGKHA</sequence>